<keyword evidence="1" id="KW-0175">Coiled coil</keyword>
<accession>A0AA36IH33</accession>
<comment type="caution">
    <text evidence="3">The sequence shown here is derived from an EMBL/GenBank/DDBJ whole genome shotgun (WGS) entry which is preliminary data.</text>
</comment>
<gene>
    <name evidence="3" type="ORF">EVOR1521_LOCUS13443</name>
</gene>
<dbReference type="Proteomes" id="UP001178507">
    <property type="component" value="Unassembled WGS sequence"/>
</dbReference>
<keyword evidence="4" id="KW-1185">Reference proteome</keyword>
<feature type="region of interest" description="Disordered" evidence="2">
    <location>
        <begin position="1"/>
        <end position="39"/>
    </location>
</feature>
<sequence length="280" mass="31925">MEPAERGFWSVLDDLGPEDEVPTDTELVEEDGLGEDEEERQLLERRRELKALLIASRQRADALASAIDVQVEEVMGKEKQRMHVIEELSQHCSELLRTQEQRQQDLMQELEKLNTATQQCSECENRSQFLVERIITLLACSPLDAEHVNVLKAKHQAEREMLRQFEEIRQQYDEVRQQNVELTSRLLEESSFSRRLSDQLAEAEERFNRFGAAEDLQPPQGPVPEDGEARGFLGLNAVPLREVDEGPPPGLHEEESGRKARRPPNALGAVLEAEDGSPER</sequence>
<feature type="compositionally biased region" description="Acidic residues" evidence="2">
    <location>
        <begin position="15"/>
        <end position="39"/>
    </location>
</feature>
<evidence type="ECO:0000313" key="4">
    <source>
        <dbReference type="Proteomes" id="UP001178507"/>
    </source>
</evidence>
<feature type="coiled-coil region" evidence="1">
    <location>
        <begin position="158"/>
        <end position="185"/>
    </location>
</feature>
<dbReference type="AlphaFoldDB" id="A0AA36IH33"/>
<name>A0AA36IH33_9DINO</name>
<proteinExistence type="predicted"/>
<protein>
    <submittedName>
        <fullName evidence="3">Uncharacterized protein</fullName>
    </submittedName>
</protein>
<feature type="region of interest" description="Disordered" evidence="2">
    <location>
        <begin position="212"/>
        <end position="280"/>
    </location>
</feature>
<evidence type="ECO:0000313" key="3">
    <source>
        <dbReference type="EMBL" id="CAJ1387340.1"/>
    </source>
</evidence>
<organism evidence="3 4">
    <name type="scientific">Effrenium voratum</name>
    <dbReference type="NCBI Taxonomy" id="2562239"/>
    <lineage>
        <taxon>Eukaryota</taxon>
        <taxon>Sar</taxon>
        <taxon>Alveolata</taxon>
        <taxon>Dinophyceae</taxon>
        <taxon>Suessiales</taxon>
        <taxon>Symbiodiniaceae</taxon>
        <taxon>Effrenium</taxon>
    </lineage>
</organism>
<feature type="coiled-coil region" evidence="1">
    <location>
        <begin position="96"/>
        <end position="126"/>
    </location>
</feature>
<evidence type="ECO:0000256" key="1">
    <source>
        <dbReference type="SAM" id="Coils"/>
    </source>
</evidence>
<dbReference type="EMBL" id="CAUJNA010001502">
    <property type="protein sequence ID" value="CAJ1387340.1"/>
    <property type="molecule type" value="Genomic_DNA"/>
</dbReference>
<reference evidence="3" key="1">
    <citation type="submission" date="2023-08" db="EMBL/GenBank/DDBJ databases">
        <authorList>
            <person name="Chen Y."/>
            <person name="Shah S."/>
            <person name="Dougan E. K."/>
            <person name="Thang M."/>
            <person name="Chan C."/>
        </authorList>
    </citation>
    <scope>NUCLEOTIDE SEQUENCE</scope>
</reference>
<evidence type="ECO:0000256" key="2">
    <source>
        <dbReference type="SAM" id="MobiDB-lite"/>
    </source>
</evidence>